<reference evidence="3" key="1">
    <citation type="submission" date="2016-11" db="UniProtKB">
        <authorList>
            <consortium name="WormBaseParasite"/>
        </authorList>
    </citation>
    <scope>IDENTIFICATION</scope>
</reference>
<keyword evidence="2" id="KW-1185">Reference proteome</keyword>
<sequence>MPKQFCITTDEMENFMINRNVFLKTLKVYYCNDSISTANLCLSEDLSTLKSNCVKILGDIEITWYEAKYVHKLSNVKWIFGTLEFESTDLVSIDFLNNLEYIASLGNYRENQGYQEAIVVTNNQNLTKFDIPNLKNVRSPSSVWMYFRMNPPALNKYLIEETSICNPYKDNFTASKLTQFEMQIHNLSPDFCLETLEMEHFIPNNNLFMSRLPKDYCGEEEMPGGRKTCYLNDSPIKNMDDGCIRVVGDIKIDSGDEEYGYKLKDMKFLFGTLLIFNTNLVTVDFLDDVEYMASLVTWKPLFLLDNYKLLNISLPSLKVSCKTDPFIRMFQRVRASSTEWFRVAGSCRVAGAIEKQPNLCLPYKDVFNETYLYTTSFGGVLCSIKNVDSLNPDNYEQEKMKPGFIFMFLIFLIL</sequence>
<dbReference type="PANTHER" id="PTHR21662:SF60">
    <property type="entry name" value="RECEPTOR L-DOMAIN DOMAIN-CONTAINING PROTEIN"/>
    <property type="match status" value="1"/>
</dbReference>
<evidence type="ECO:0000313" key="2">
    <source>
        <dbReference type="Proteomes" id="UP000095282"/>
    </source>
</evidence>
<dbReference type="InterPro" id="IPR000494">
    <property type="entry name" value="Rcpt_L-dom"/>
</dbReference>
<dbReference type="STRING" id="1561998.A0A1I7V1U2"/>
<dbReference type="Proteomes" id="UP000095282">
    <property type="component" value="Unplaced"/>
</dbReference>
<protein>
    <submittedName>
        <fullName evidence="3">Recep_L_domain domain-containing protein</fullName>
    </submittedName>
</protein>
<dbReference type="Pfam" id="PF01030">
    <property type="entry name" value="Recep_L_domain"/>
    <property type="match status" value="2"/>
</dbReference>
<dbReference type="InterPro" id="IPR036941">
    <property type="entry name" value="Rcpt_L-dom_sf"/>
</dbReference>
<dbReference type="SUPFAM" id="SSF52058">
    <property type="entry name" value="L domain-like"/>
    <property type="match status" value="2"/>
</dbReference>
<feature type="domain" description="Receptor L-domain" evidence="1">
    <location>
        <begin position="52"/>
        <end position="165"/>
    </location>
</feature>
<organism evidence="2 3">
    <name type="scientific">Caenorhabditis tropicalis</name>
    <dbReference type="NCBI Taxonomy" id="1561998"/>
    <lineage>
        <taxon>Eukaryota</taxon>
        <taxon>Metazoa</taxon>
        <taxon>Ecdysozoa</taxon>
        <taxon>Nematoda</taxon>
        <taxon>Chromadorea</taxon>
        <taxon>Rhabditida</taxon>
        <taxon>Rhabditina</taxon>
        <taxon>Rhabditomorpha</taxon>
        <taxon>Rhabditoidea</taxon>
        <taxon>Rhabditidae</taxon>
        <taxon>Peloderinae</taxon>
        <taxon>Caenorhabditis</taxon>
    </lineage>
</organism>
<feature type="domain" description="Receptor L-domain" evidence="1">
    <location>
        <begin position="242"/>
        <end position="319"/>
    </location>
</feature>
<evidence type="ECO:0000259" key="1">
    <source>
        <dbReference type="Pfam" id="PF01030"/>
    </source>
</evidence>
<name>A0A1I7V1U2_9PELO</name>
<proteinExistence type="predicted"/>
<accession>A0A1I7V1U2</accession>
<dbReference type="Gene3D" id="3.80.20.20">
    <property type="entry name" value="Receptor L-domain"/>
    <property type="match status" value="1"/>
</dbReference>
<dbReference type="WBParaSite" id="Csp11.Scaffold630.g21546.t3">
    <property type="protein sequence ID" value="Csp11.Scaffold630.g21546.t3"/>
    <property type="gene ID" value="Csp11.Scaffold630.g21546"/>
</dbReference>
<dbReference type="PANTHER" id="PTHR21662">
    <property type="entry name" value="RECEPTOR PROTEIN-TYROSINE KINASE"/>
    <property type="match status" value="1"/>
</dbReference>
<dbReference type="AlphaFoldDB" id="A0A1I7V1U2"/>
<dbReference type="InterPro" id="IPR053079">
    <property type="entry name" value="SPS2_domain"/>
</dbReference>
<evidence type="ECO:0000313" key="3">
    <source>
        <dbReference type="WBParaSite" id="Csp11.Scaffold630.g21546.t3"/>
    </source>
</evidence>